<dbReference type="Pfam" id="PF16087">
    <property type="entry name" value="DUF4817"/>
    <property type="match status" value="1"/>
</dbReference>
<organism evidence="2 3">
    <name type="scientific">Aphis craccivora</name>
    <name type="common">Cowpea aphid</name>
    <dbReference type="NCBI Taxonomy" id="307492"/>
    <lineage>
        <taxon>Eukaryota</taxon>
        <taxon>Metazoa</taxon>
        <taxon>Ecdysozoa</taxon>
        <taxon>Arthropoda</taxon>
        <taxon>Hexapoda</taxon>
        <taxon>Insecta</taxon>
        <taxon>Pterygota</taxon>
        <taxon>Neoptera</taxon>
        <taxon>Paraneoptera</taxon>
        <taxon>Hemiptera</taxon>
        <taxon>Sternorrhyncha</taxon>
        <taxon>Aphidomorpha</taxon>
        <taxon>Aphidoidea</taxon>
        <taxon>Aphididae</taxon>
        <taxon>Aphidini</taxon>
        <taxon>Aphis</taxon>
        <taxon>Aphis</taxon>
    </lineage>
</organism>
<dbReference type="InterPro" id="IPR032675">
    <property type="entry name" value="LRR_dom_sf"/>
</dbReference>
<dbReference type="Gene3D" id="3.80.10.10">
    <property type="entry name" value="Ribonuclease Inhibitor"/>
    <property type="match status" value="1"/>
</dbReference>
<protein>
    <submittedName>
        <fullName evidence="2">Leucine-rich melanocyte differentiation-associated protein-like isoform X1</fullName>
    </submittedName>
</protein>
<dbReference type="AlphaFoldDB" id="A0A6G0YAU3"/>
<reference evidence="2 3" key="1">
    <citation type="submission" date="2019-08" db="EMBL/GenBank/DDBJ databases">
        <title>Whole genome of Aphis craccivora.</title>
        <authorList>
            <person name="Voronova N.V."/>
            <person name="Shulinski R.S."/>
            <person name="Bandarenka Y.V."/>
            <person name="Zhorov D.G."/>
            <person name="Warner D."/>
        </authorList>
    </citation>
    <scope>NUCLEOTIDE SEQUENCE [LARGE SCALE GENOMIC DNA]</scope>
    <source>
        <strain evidence="2">180601</strain>
        <tissue evidence="2">Whole Body</tissue>
    </source>
</reference>
<evidence type="ECO:0000313" key="2">
    <source>
        <dbReference type="EMBL" id="KAF0752453.1"/>
    </source>
</evidence>
<dbReference type="OrthoDB" id="272149at2759"/>
<proteinExistence type="predicted"/>
<comment type="caution">
    <text evidence="2">The sequence shown here is derived from an EMBL/GenBank/DDBJ whole genome shotgun (WGS) entry which is preliminary data.</text>
</comment>
<dbReference type="InterPro" id="IPR036397">
    <property type="entry name" value="RNaseH_sf"/>
</dbReference>
<dbReference type="Proteomes" id="UP000478052">
    <property type="component" value="Unassembled WGS sequence"/>
</dbReference>
<dbReference type="PROSITE" id="PS51450">
    <property type="entry name" value="LRR"/>
    <property type="match status" value="1"/>
</dbReference>
<dbReference type="InterPro" id="IPR001611">
    <property type="entry name" value="Leu-rich_rpt"/>
</dbReference>
<keyword evidence="3" id="KW-1185">Reference proteome</keyword>
<dbReference type="PANTHER" id="PTHR46282">
    <property type="entry name" value="LEUCINE-RICH MELANOCYTE DIFFERENTIATION-ASSOCIATED PROTEIN"/>
    <property type="match status" value="1"/>
</dbReference>
<dbReference type="InterPro" id="IPR032135">
    <property type="entry name" value="DUF4817"/>
</dbReference>
<gene>
    <name evidence="2" type="ORF">FWK35_00026877</name>
</gene>
<name>A0A6G0YAU3_APHCR</name>
<dbReference type="InterPro" id="IPR043313">
    <property type="entry name" value="LRMDA"/>
</dbReference>
<evidence type="ECO:0000259" key="1">
    <source>
        <dbReference type="Pfam" id="PF16087"/>
    </source>
</evidence>
<sequence length="433" mass="50828">MPWSGEQCGFVIEAFFKNAECVVATQRAFRTWFSLNPNKSVPDRKTILNWVQNCKHRPRTIEELKEAIRREISTIPLDMLAKVIESFRERFHMCVARQCNHLDQRFPNFLLYDPFWKFFKIWRPTAISMNDLILANILMEFLKLHFFTPERCNYSYALTVTTVHETKVLSSSEGVHDERSIENESSKYSHLYYAVNRDSTKSKSQLCYVGQDVTSIPEILGKMYGSKVRSLDLSFNSLTTLNHSELFPDLEELVLDNNNLDDTIKLPYLPHLHILSINNNKITILENLVTQIKYNMPSLRFLSLIGNKACPTQLIDFEKDENDYKRYRYFVLHYLPELRFLDSRPVTNEELDTALTKGEFTKIIRPRFENEPLRFDWKLSLGSQSRPDTSNIFSPLSVSPTQEIHHQAAYGRRRYRYAGKHSEGNRFILNRDL</sequence>
<dbReference type="FunFam" id="3.80.10.10:FF:000695">
    <property type="entry name" value="leucine-rich melanocyte differentiation-associated protein"/>
    <property type="match status" value="1"/>
</dbReference>
<dbReference type="SUPFAM" id="SSF52058">
    <property type="entry name" value="L domain-like"/>
    <property type="match status" value="1"/>
</dbReference>
<dbReference type="EMBL" id="VUJU01005049">
    <property type="protein sequence ID" value="KAF0752453.1"/>
    <property type="molecule type" value="Genomic_DNA"/>
</dbReference>
<dbReference type="GO" id="GO:0003676">
    <property type="term" value="F:nucleic acid binding"/>
    <property type="evidence" value="ECO:0007669"/>
    <property type="project" value="InterPro"/>
</dbReference>
<dbReference type="PANTHER" id="PTHR46282:SF2">
    <property type="entry name" value="LEUCINE-RICH MELANOCYTE DIFFERENTIATION-ASSOCIATED PROTEIN"/>
    <property type="match status" value="1"/>
</dbReference>
<evidence type="ECO:0000313" key="3">
    <source>
        <dbReference type="Proteomes" id="UP000478052"/>
    </source>
</evidence>
<accession>A0A6G0YAU3</accession>
<dbReference type="Gene3D" id="3.30.420.10">
    <property type="entry name" value="Ribonuclease H-like superfamily/Ribonuclease H"/>
    <property type="match status" value="1"/>
</dbReference>
<feature type="domain" description="DUF4817" evidence="1">
    <location>
        <begin position="5"/>
        <end position="53"/>
    </location>
</feature>